<dbReference type="STRING" id="1385369.N825_28800"/>
<evidence type="ECO:0000313" key="2">
    <source>
        <dbReference type="Proteomes" id="UP000019486"/>
    </source>
</evidence>
<dbReference type="AlphaFoldDB" id="W9GUK4"/>
<name>W9GUK4_9PROT</name>
<gene>
    <name evidence="1" type="ORF">N825_28800</name>
</gene>
<dbReference type="Proteomes" id="UP000019486">
    <property type="component" value="Unassembled WGS sequence"/>
</dbReference>
<proteinExistence type="predicted"/>
<comment type="caution">
    <text evidence="1">The sequence shown here is derived from an EMBL/GenBank/DDBJ whole genome shotgun (WGS) entry which is preliminary data.</text>
</comment>
<protein>
    <recommendedName>
        <fullName evidence="3">DUF1134 domain-containing protein</fullName>
    </recommendedName>
</protein>
<dbReference type="EMBL" id="AVFL01000046">
    <property type="protein sequence ID" value="EWY36346.1"/>
    <property type="molecule type" value="Genomic_DNA"/>
</dbReference>
<evidence type="ECO:0000313" key="1">
    <source>
        <dbReference type="EMBL" id="EWY36346.1"/>
    </source>
</evidence>
<reference evidence="1 2" key="1">
    <citation type="submission" date="2013-08" db="EMBL/GenBank/DDBJ databases">
        <title>The genome sequence of Skermanella stibiiresistens.</title>
        <authorList>
            <person name="Zhu W."/>
            <person name="Wang G."/>
        </authorList>
    </citation>
    <scope>NUCLEOTIDE SEQUENCE [LARGE SCALE GENOMIC DNA]</scope>
    <source>
        <strain evidence="1 2">SB22</strain>
    </source>
</reference>
<accession>W9GUK4</accession>
<keyword evidence="2" id="KW-1185">Reference proteome</keyword>
<sequence>MPTVAAQQQQVKPDGTIDFSGASAAVGVGYTWGSGTLHYKGKDYPFSASGLTLADIGGGTNVVTGEVYKLSDVNDFGGTYSVAQSGAALVGGGGIGYLENSKGVIVKVTSNSKGARLNLGIGGVEVAMK</sequence>
<evidence type="ECO:0008006" key="3">
    <source>
        <dbReference type="Google" id="ProtNLM"/>
    </source>
</evidence>
<organism evidence="1 2">
    <name type="scientific">Skermanella stibiiresistens SB22</name>
    <dbReference type="NCBI Taxonomy" id="1385369"/>
    <lineage>
        <taxon>Bacteria</taxon>
        <taxon>Pseudomonadati</taxon>
        <taxon>Pseudomonadota</taxon>
        <taxon>Alphaproteobacteria</taxon>
        <taxon>Rhodospirillales</taxon>
        <taxon>Azospirillaceae</taxon>
        <taxon>Skermanella</taxon>
    </lineage>
</organism>